<dbReference type="PATRIC" id="fig|1705564.3.peg.1895"/>
<gene>
    <name evidence="2" type="ORF">AMQ74_01753</name>
</gene>
<sequence length="178" mass="20788">MNLVFIATSLDGFIAKDDRSIDWLTQYPNQKNENYGYDEFVNRIDAVVMGRITFETVLTFNEWPYSKHVFVLSTKLKKPPTQLDEKVTVLNCTPKEVIIEAKERNYKTLYIDGGKTIQNFLKDDLIDEMIITRIPIILGSGIPLFSNIEKSMEYEHKETKVFSNGFVKSHYLRIRHEE</sequence>
<dbReference type="GO" id="GO:0008703">
    <property type="term" value="F:5-amino-6-(5-phosphoribosylamino)uracil reductase activity"/>
    <property type="evidence" value="ECO:0007669"/>
    <property type="project" value="InterPro"/>
</dbReference>
<dbReference type="SUPFAM" id="SSF53597">
    <property type="entry name" value="Dihydrofolate reductase-like"/>
    <property type="match status" value="1"/>
</dbReference>
<reference evidence="2 3" key="1">
    <citation type="journal article" date="2016" name="ISME J.">
        <title>Chasing the elusive Euryarchaeota class WSA2: genomes reveal a uniquely fastidious methyl-reducing methanogen.</title>
        <authorList>
            <person name="Nobu M.K."/>
            <person name="Narihiro T."/>
            <person name="Kuroda K."/>
            <person name="Mei R."/>
            <person name="Liu W.T."/>
        </authorList>
    </citation>
    <scope>NUCLEOTIDE SEQUENCE [LARGE SCALE GENOMIC DNA]</scope>
    <source>
        <strain evidence="2">U1lsi0528_Bin089</strain>
    </source>
</reference>
<dbReference type="Pfam" id="PF01872">
    <property type="entry name" value="RibD_C"/>
    <property type="match status" value="1"/>
</dbReference>
<dbReference type="InterPro" id="IPR050765">
    <property type="entry name" value="Riboflavin_Biosynth_HTPR"/>
</dbReference>
<dbReference type="AlphaFoldDB" id="A0A150IPP2"/>
<feature type="domain" description="Bacterial bifunctional deaminase-reductase C-terminal" evidence="1">
    <location>
        <begin position="4"/>
        <end position="167"/>
    </location>
</feature>
<evidence type="ECO:0000313" key="3">
    <source>
        <dbReference type="Proteomes" id="UP000075578"/>
    </source>
</evidence>
<dbReference type="InterPro" id="IPR024072">
    <property type="entry name" value="DHFR-like_dom_sf"/>
</dbReference>
<dbReference type="Proteomes" id="UP000075578">
    <property type="component" value="Unassembled WGS sequence"/>
</dbReference>
<dbReference type="EMBL" id="LNGD01000181">
    <property type="protein sequence ID" value="KYC46785.1"/>
    <property type="molecule type" value="Genomic_DNA"/>
</dbReference>
<evidence type="ECO:0000313" key="2">
    <source>
        <dbReference type="EMBL" id="KYC46785.1"/>
    </source>
</evidence>
<dbReference type="Gene3D" id="3.40.430.10">
    <property type="entry name" value="Dihydrofolate Reductase, subunit A"/>
    <property type="match status" value="1"/>
</dbReference>
<evidence type="ECO:0000259" key="1">
    <source>
        <dbReference type="Pfam" id="PF01872"/>
    </source>
</evidence>
<accession>A0A150IPP2</accession>
<comment type="caution">
    <text evidence="2">The sequence shown here is derived from an EMBL/GenBank/DDBJ whole genome shotgun (WGS) entry which is preliminary data.</text>
</comment>
<dbReference type="GO" id="GO:0009231">
    <property type="term" value="P:riboflavin biosynthetic process"/>
    <property type="evidence" value="ECO:0007669"/>
    <property type="project" value="InterPro"/>
</dbReference>
<dbReference type="PANTHER" id="PTHR38011">
    <property type="entry name" value="DIHYDROFOLATE REDUCTASE FAMILY PROTEIN (AFU_ORTHOLOGUE AFUA_8G06820)"/>
    <property type="match status" value="1"/>
</dbReference>
<organism evidence="2 3">
    <name type="scientific">Candidatus Methanofastidiosum methylothiophilum</name>
    <dbReference type="NCBI Taxonomy" id="1705564"/>
    <lineage>
        <taxon>Archaea</taxon>
        <taxon>Methanobacteriati</taxon>
        <taxon>Methanobacteriota</taxon>
        <taxon>Stenosarchaea group</taxon>
        <taxon>Candidatus Methanofastidiosia</taxon>
        <taxon>Candidatus Methanofastidiosales</taxon>
        <taxon>Candidatus Methanofastidiosaceae</taxon>
        <taxon>Candidatus Methanofastidiosum</taxon>
    </lineage>
</organism>
<name>A0A150IPP2_9EURY</name>
<proteinExistence type="predicted"/>
<protein>
    <recommendedName>
        <fullName evidence="1">Bacterial bifunctional deaminase-reductase C-terminal domain-containing protein</fullName>
    </recommendedName>
</protein>
<dbReference type="PANTHER" id="PTHR38011:SF11">
    <property type="entry name" value="2,5-DIAMINO-6-RIBOSYLAMINO-4(3H)-PYRIMIDINONE 5'-PHOSPHATE REDUCTASE"/>
    <property type="match status" value="1"/>
</dbReference>
<dbReference type="InterPro" id="IPR002734">
    <property type="entry name" value="RibDG_C"/>
</dbReference>